<gene>
    <name evidence="1" type="ORF">MUDAN_MDHGFNIF_02325</name>
</gene>
<dbReference type="OrthoDB" id="2284062at2"/>
<evidence type="ECO:0000313" key="2">
    <source>
        <dbReference type="Proteomes" id="UP000289996"/>
    </source>
</evidence>
<protein>
    <submittedName>
        <fullName evidence="1">Uncharacterized protein</fullName>
    </submittedName>
</protein>
<accession>A0A660DVZ5</accession>
<dbReference type="Proteomes" id="UP000289996">
    <property type="component" value="Unassembled WGS sequence"/>
</dbReference>
<dbReference type="EMBL" id="UYIG01000024">
    <property type="protein sequence ID" value="VDG27462.1"/>
    <property type="molecule type" value="Genomic_DNA"/>
</dbReference>
<proteinExistence type="predicted"/>
<evidence type="ECO:0000313" key="1">
    <source>
        <dbReference type="EMBL" id="VDG27462.1"/>
    </source>
</evidence>
<name>A0A660DVZ5_9LACO</name>
<sequence length="229" mass="25683">MRRYALQLSGHDFEPSSHWSTDIRPVVNELVTRDDVDLLMWDPATDASEIYEQYSLATLMGQIETSAYARLLTTMGQVLVELKQSVSPRLQQQWYLASYLACLDHQSLLNTAAALLSLTVAELKSPTVAADQQLRGLADQARCWLLAAKVSDLQLLATPQPLFKLSQQLLTQVATLDFCCVTGQSRGWQLANDAYWLSQVTSPAFSCDRLQRPTAYRLLRAAHLEHLTD</sequence>
<dbReference type="AlphaFoldDB" id="A0A660DVZ5"/>
<reference evidence="1 2" key="1">
    <citation type="submission" date="2018-11" db="EMBL/GenBank/DDBJ databases">
        <authorList>
            <person name="Wuyts S."/>
        </authorList>
    </citation>
    <scope>NUCLEOTIDE SEQUENCE [LARGE SCALE GENOMIC DNA]</scope>
    <source>
        <strain evidence="1">Lactobacillus mudanjiangensis AMBF249</strain>
    </source>
</reference>
<dbReference type="RefSeq" id="WP_130847047.1">
    <property type="nucleotide sequence ID" value="NZ_UYIE01000108.1"/>
</dbReference>
<keyword evidence="2" id="KW-1185">Reference proteome</keyword>
<organism evidence="1 2">
    <name type="scientific">Lactiplantibacillus mudanjiangensis</name>
    <dbReference type="NCBI Taxonomy" id="1296538"/>
    <lineage>
        <taxon>Bacteria</taxon>
        <taxon>Bacillati</taxon>
        <taxon>Bacillota</taxon>
        <taxon>Bacilli</taxon>
        <taxon>Lactobacillales</taxon>
        <taxon>Lactobacillaceae</taxon>
        <taxon>Lactiplantibacillus</taxon>
    </lineage>
</organism>